<proteinExistence type="predicted"/>
<feature type="domain" description="Glycosyltransferase 61 catalytic" evidence="1">
    <location>
        <begin position="97"/>
        <end position="269"/>
    </location>
</feature>
<protein>
    <recommendedName>
        <fullName evidence="1">Glycosyltransferase 61 catalytic domain-containing protein</fullName>
    </recommendedName>
</protein>
<dbReference type="GO" id="GO:0016757">
    <property type="term" value="F:glycosyltransferase activity"/>
    <property type="evidence" value="ECO:0007669"/>
    <property type="project" value="InterPro"/>
</dbReference>
<reference evidence="2" key="1">
    <citation type="journal article" date="2016" name="Front. Microbiol.">
        <title>Genome Sequence of the Piezophilic, Mesophilic Sulfate-Reducing Bacterium Desulfovibrio indicus J2T.</title>
        <authorList>
            <person name="Cao J."/>
            <person name="Maignien L."/>
            <person name="Shao Z."/>
            <person name="Alain K."/>
            <person name="Jebbar M."/>
        </authorList>
    </citation>
    <scope>NUCLEOTIDE SEQUENCE</scope>
    <source>
        <strain evidence="2">NBRC 103626</strain>
    </source>
</reference>
<gene>
    <name evidence="2" type="ORF">NBEOAGPD_2433</name>
</gene>
<dbReference type="Proteomes" id="UP001055108">
    <property type="component" value="Unassembled WGS sequence"/>
</dbReference>
<comment type="caution">
    <text evidence="2">The sequence shown here is derived from an EMBL/GenBank/DDBJ whole genome shotgun (WGS) entry which is preliminary data.</text>
</comment>
<name>A0AA37HP83_9HYPH</name>
<evidence type="ECO:0000313" key="2">
    <source>
        <dbReference type="EMBL" id="GJD79210.1"/>
    </source>
</evidence>
<sequence length="339" mass="37547">MMLRDLANNAWGEQTMRPGCPRVEAYFDAYLVPAVGFPDNDPLWGVYRSDGKLIEAAAHKRGPGRLLLGQSETLGTSTEFHTVDGPGIYGGLTIPHFGHYLLSTLSRYWTDLRADFPGSKIYIHTMEDLGGWLARPFVRQTLSALGFQDSDFVPIDRPMRLRHLIVPASSFIEQSVAFQAYGETGRLVGERLCGAPPKVRSEPVYLSKEQLAGGVWTADNESDLVEALREAGVRIVYPETLSLPEQTRIFAEHRTIIGLAGSALHTSLLSGGGHRLIGLYPTEMVNSNFLLIDKIKNNRSSYLTPQGGLQRIGETSTFAHVYRIPEPRLIARELLAQID</sequence>
<dbReference type="InterPro" id="IPR049625">
    <property type="entry name" value="Glyco_transf_61_cat"/>
</dbReference>
<dbReference type="EMBL" id="BPQM01000057">
    <property type="protein sequence ID" value="GJD79210.1"/>
    <property type="molecule type" value="Genomic_DNA"/>
</dbReference>
<dbReference type="RefSeq" id="WP_238303160.1">
    <property type="nucleotide sequence ID" value="NZ_BPQM01000057.1"/>
</dbReference>
<organism evidence="2 3">
    <name type="scientific">Methylobacterium gregans</name>
    <dbReference type="NCBI Taxonomy" id="374424"/>
    <lineage>
        <taxon>Bacteria</taxon>
        <taxon>Pseudomonadati</taxon>
        <taxon>Pseudomonadota</taxon>
        <taxon>Alphaproteobacteria</taxon>
        <taxon>Hyphomicrobiales</taxon>
        <taxon>Methylobacteriaceae</taxon>
        <taxon>Methylobacterium</taxon>
    </lineage>
</organism>
<dbReference type="AlphaFoldDB" id="A0AA37HP83"/>
<dbReference type="Pfam" id="PF04577">
    <property type="entry name" value="Glyco_transf_61"/>
    <property type="match status" value="1"/>
</dbReference>
<reference evidence="2" key="2">
    <citation type="submission" date="2021-08" db="EMBL/GenBank/DDBJ databases">
        <authorList>
            <person name="Tani A."/>
            <person name="Ola A."/>
            <person name="Ogura Y."/>
            <person name="Katsura K."/>
            <person name="Hayashi T."/>
        </authorList>
    </citation>
    <scope>NUCLEOTIDE SEQUENCE</scope>
    <source>
        <strain evidence="2">NBRC 103626</strain>
    </source>
</reference>
<accession>A0AA37HP83</accession>
<evidence type="ECO:0000259" key="1">
    <source>
        <dbReference type="Pfam" id="PF04577"/>
    </source>
</evidence>
<keyword evidence="3" id="KW-1185">Reference proteome</keyword>
<evidence type="ECO:0000313" key="3">
    <source>
        <dbReference type="Proteomes" id="UP001055108"/>
    </source>
</evidence>